<protein>
    <submittedName>
        <fullName evidence="2">Uncharacterized protein</fullName>
    </submittedName>
</protein>
<feature type="transmembrane region" description="Helical" evidence="1">
    <location>
        <begin position="282"/>
        <end position="303"/>
    </location>
</feature>
<gene>
    <name evidence="2" type="ORF">BN1047_00252</name>
</gene>
<dbReference type="SUPFAM" id="SSF52540">
    <property type="entry name" value="P-loop containing nucleoside triphosphate hydrolases"/>
    <property type="match status" value="1"/>
</dbReference>
<reference evidence="2" key="2">
    <citation type="submission" date="2015-09" db="EMBL/GenBank/DDBJ databases">
        <title>Draft genome sequence of Mycobacterium neoaurum DSM 44074.</title>
        <authorList>
            <person name="Croce O."/>
            <person name="Robert C."/>
            <person name="Raoult D."/>
            <person name="Drancourt M."/>
        </authorList>
    </citation>
    <scope>NUCLEOTIDE SEQUENCE</scope>
    <source>
        <strain evidence="2">DSM 44074</strain>
    </source>
</reference>
<dbReference type="InterPro" id="IPR027417">
    <property type="entry name" value="P-loop_NTPase"/>
</dbReference>
<proteinExistence type="predicted"/>
<keyword evidence="1" id="KW-0472">Membrane</keyword>
<dbReference type="EMBL" id="LK021337">
    <property type="protein sequence ID" value="CDQ42400.1"/>
    <property type="molecule type" value="Genomic_DNA"/>
</dbReference>
<evidence type="ECO:0000256" key="1">
    <source>
        <dbReference type="SAM" id="Phobius"/>
    </source>
</evidence>
<evidence type="ECO:0000313" key="3">
    <source>
        <dbReference type="Proteomes" id="UP000028864"/>
    </source>
</evidence>
<reference evidence="2" key="1">
    <citation type="submission" date="2014-05" db="EMBL/GenBank/DDBJ databases">
        <authorList>
            <person name="Urmite Genomes"/>
        </authorList>
    </citation>
    <scope>NUCLEOTIDE SEQUENCE</scope>
    <source>
        <strain evidence="2">DSM 44074</strain>
    </source>
</reference>
<name>A0AAV2WE32_MYCNE</name>
<dbReference type="Proteomes" id="UP000028864">
    <property type="component" value="Unassembled WGS sequence"/>
</dbReference>
<dbReference type="AlphaFoldDB" id="A0AAV2WE32"/>
<organism evidence="2 3">
    <name type="scientific">Mycolicibacterium neoaurum</name>
    <name type="common">Mycobacterium neoaurum</name>
    <dbReference type="NCBI Taxonomy" id="1795"/>
    <lineage>
        <taxon>Bacteria</taxon>
        <taxon>Bacillati</taxon>
        <taxon>Actinomycetota</taxon>
        <taxon>Actinomycetes</taxon>
        <taxon>Mycobacteriales</taxon>
        <taxon>Mycobacteriaceae</taxon>
        <taxon>Mycolicibacterium</taxon>
    </lineage>
</organism>
<sequence>MLVTGPPFAGVSALVSALRNALPGHRIVEHADEPDAVVFTVSAAAPVVDSDLRILDEAGRRCDLVIGVVTKIDVHADWRAVSADACEAVHRHAARYRSMPWTGVAAEPRTGHPVLDELVDLLMTGLDGPTLARRNRLRAAESALCDQIDALGAPDTVAVALHRRRDEALRAARRLDAVQARDLRTRVQQARIDLNQQVHHRCGELRATLAEEAAGWRRGVDLRAAAVERADLIATEVDAAVTARVRQIAGALGLSAPSVEPSRMMTDPGEPEPFAPGLERRLMIVLGVGFGLGVALAAARLLAGLAPGAATIAAGGGATVGLLLAAWVVRVRGLLHARARWDRWTGAVVGTLRADLQALVASRLLSAETALAAESAVEGERMATEANATLVAVDAQLRARALAIATQVGPAEQRLSTLHESLRAVRAELDSVTVE</sequence>
<accession>A0AAV2WE32</accession>
<feature type="transmembrane region" description="Helical" evidence="1">
    <location>
        <begin position="309"/>
        <end position="329"/>
    </location>
</feature>
<evidence type="ECO:0000313" key="2">
    <source>
        <dbReference type="EMBL" id="CDQ42400.1"/>
    </source>
</evidence>
<keyword evidence="1" id="KW-1133">Transmembrane helix</keyword>
<keyword evidence="1" id="KW-0812">Transmembrane</keyword>